<organism evidence="7">
    <name type="scientific">bioreactor metagenome</name>
    <dbReference type="NCBI Taxonomy" id="1076179"/>
    <lineage>
        <taxon>unclassified sequences</taxon>
        <taxon>metagenomes</taxon>
        <taxon>ecological metagenomes</taxon>
    </lineage>
</organism>
<dbReference type="InterPro" id="IPR013810">
    <property type="entry name" value="Ribosomal_uS5_N"/>
</dbReference>
<keyword evidence="3" id="KW-0694">RNA-binding</keyword>
<accession>A0A644Y586</accession>
<dbReference type="InterPro" id="IPR000851">
    <property type="entry name" value="Ribosomal_uS5"/>
</dbReference>
<dbReference type="Gene3D" id="3.30.160.20">
    <property type="match status" value="1"/>
</dbReference>
<dbReference type="PROSITE" id="PS00585">
    <property type="entry name" value="RIBOSOMAL_S5"/>
    <property type="match status" value="1"/>
</dbReference>
<comment type="caution">
    <text evidence="7">The sequence shown here is derived from an EMBL/GenBank/DDBJ whole genome shotgun (WGS) entry which is preliminary data.</text>
</comment>
<keyword evidence="2" id="KW-0699">rRNA-binding</keyword>
<dbReference type="Pfam" id="PF03719">
    <property type="entry name" value="Ribosomal_S5_C"/>
    <property type="match status" value="1"/>
</dbReference>
<dbReference type="PANTHER" id="PTHR48277:SF1">
    <property type="entry name" value="MITOCHONDRIAL RIBOSOMAL PROTEIN S5"/>
    <property type="match status" value="1"/>
</dbReference>
<evidence type="ECO:0000256" key="3">
    <source>
        <dbReference type="ARBA" id="ARBA00022884"/>
    </source>
</evidence>
<gene>
    <name evidence="7" type="primary">rpsE_22</name>
    <name evidence="7" type="ORF">SDC9_68178</name>
</gene>
<dbReference type="Pfam" id="PF00333">
    <property type="entry name" value="Ribosomal_S5"/>
    <property type="match status" value="1"/>
</dbReference>
<proteinExistence type="inferred from homology"/>
<dbReference type="GO" id="GO:0003735">
    <property type="term" value="F:structural constituent of ribosome"/>
    <property type="evidence" value="ECO:0007669"/>
    <property type="project" value="InterPro"/>
</dbReference>
<evidence type="ECO:0000256" key="4">
    <source>
        <dbReference type="ARBA" id="ARBA00022980"/>
    </source>
</evidence>
<dbReference type="PANTHER" id="PTHR48277">
    <property type="entry name" value="MITOCHONDRIAL RIBOSOMAL PROTEIN S5"/>
    <property type="match status" value="1"/>
</dbReference>
<dbReference type="InterPro" id="IPR005712">
    <property type="entry name" value="Ribosomal_uS5_bac-type"/>
</dbReference>
<dbReference type="GO" id="GO:0015935">
    <property type="term" value="C:small ribosomal subunit"/>
    <property type="evidence" value="ECO:0007669"/>
    <property type="project" value="InterPro"/>
</dbReference>
<dbReference type="SUPFAM" id="SSF54211">
    <property type="entry name" value="Ribosomal protein S5 domain 2-like"/>
    <property type="match status" value="1"/>
</dbReference>
<dbReference type="InterPro" id="IPR018192">
    <property type="entry name" value="Ribosomal_uS5_N_CS"/>
</dbReference>
<feature type="domain" description="S5 DRBM" evidence="6">
    <location>
        <begin position="17"/>
        <end position="80"/>
    </location>
</feature>
<dbReference type="EMBL" id="VSSQ01003654">
    <property type="protein sequence ID" value="MPM21733.1"/>
    <property type="molecule type" value="Genomic_DNA"/>
</dbReference>
<dbReference type="GO" id="GO:0019843">
    <property type="term" value="F:rRNA binding"/>
    <property type="evidence" value="ECO:0007669"/>
    <property type="project" value="UniProtKB-KW"/>
</dbReference>
<protein>
    <submittedName>
        <fullName evidence="7">30S ribosomal protein S5</fullName>
    </submittedName>
</protein>
<reference evidence="7" key="1">
    <citation type="submission" date="2019-08" db="EMBL/GenBank/DDBJ databases">
        <authorList>
            <person name="Kucharzyk K."/>
            <person name="Murdoch R.W."/>
            <person name="Higgins S."/>
            <person name="Loffler F."/>
        </authorList>
    </citation>
    <scope>NUCLEOTIDE SEQUENCE</scope>
</reference>
<dbReference type="InterPro" id="IPR020568">
    <property type="entry name" value="Ribosomal_Su5_D2-typ_SF"/>
</dbReference>
<dbReference type="PROSITE" id="PS50881">
    <property type="entry name" value="S5_DSRBD"/>
    <property type="match status" value="1"/>
</dbReference>
<keyword evidence="4 7" id="KW-0689">Ribosomal protein</keyword>
<evidence type="ECO:0000256" key="2">
    <source>
        <dbReference type="ARBA" id="ARBA00022730"/>
    </source>
</evidence>
<dbReference type="InterPro" id="IPR014721">
    <property type="entry name" value="Ribsml_uS5_D2-typ_fold_subgr"/>
</dbReference>
<evidence type="ECO:0000256" key="1">
    <source>
        <dbReference type="ARBA" id="ARBA00008945"/>
    </source>
</evidence>
<dbReference type="HAMAP" id="MF_01307_B">
    <property type="entry name" value="Ribosomal_uS5_B"/>
    <property type="match status" value="1"/>
</dbReference>
<dbReference type="Gene3D" id="3.30.230.10">
    <property type="match status" value="1"/>
</dbReference>
<comment type="similarity">
    <text evidence="1">Belongs to the universal ribosomal protein uS5 family.</text>
</comment>
<dbReference type="InterPro" id="IPR005324">
    <property type="entry name" value="Ribosomal_uS5_C"/>
</dbReference>
<sequence>MAKRENFKAEEHTQSDIEENVICINRSAKVVKGGKNFSFGALVVVGNRAGRVGYGYGKANEVSDAIRKGGEAARKNMIDVKLSGVTLPHPIEVKFGGAKVLMRPASAGTGLIAGGAMRAILELAGVKDVLAKSLGAANAANVAKATFKAIENLKSKDDVLAKRGIDSL</sequence>
<dbReference type="NCBIfam" id="TIGR01021">
    <property type="entry name" value="rpsE_bact"/>
    <property type="match status" value="1"/>
</dbReference>
<dbReference type="FunFam" id="3.30.230.10:FF:000002">
    <property type="entry name" value="30S ribosomal protein S5"/>
    <property type="match status" value="1"/>
</dbReference>
<evidence type="ECO:0000313" key="7">
    <source>
        <dbReference type="EMBL" id="MPM21733.1"/>
    </source>
</evidence>
<evidence type="ECO:0000259" key="6">
    <source>
        <dbReference type="PROSITE" id="PS50881"/>
    </source>
</evidence>
<evidence type="ECO:0000256" key="5">
    <source>
        <dbReference type="ARBA" id="ARBA00023274"/>
    </source>
</evidence>
<dbReference type="GO" id="GO:0005737">
    <property type="term" value="C:cytoplasm"/>
    <property type="evidence" value="ECO:0007669"/>
    <property type="project" value="UniProtKB-ARBA"/>
</dbReference>
<keyword evidence="5" id="KW-0687">Ribonucleoprotein</keyword>
<dbReference type="SUPFAM" id="SSF54768">
    <property type="entry name" value="dsRNA-binding domain-like"/>
    <property type="match status" value="1"/>
</dbReference>
<dbReference type="GO" id="GO:0006412">
    <property type="term" value="P:translation"/>
    <property type="evidence" value="ECO:0007669"/>
    <property type="project" value="InterPro"/>
</dbReference>
<name>A0A644Y586_9ZZZZ</name>
<dbReference type="AlphaFoldDB" id="A0A644Y586"/>
<dbReference type="FunFam" id="3.30.160.20:FF:000066">
    <property type="entry name" value="30S ribosomal protein S5"/>
    <property type="match status" value="1"/>
</dbReference>